<accession>A0ABN5YM20</accession>
<proteinExistence type="predicted"/>
<keyword evidence="1" id="KW-0175">Coiled coil</keyword>
<evidence type="ECO:0000256" key="1">
    <source>
        <dbReference type="SAM" id="Coils"/>
    </source>
</evidence>
<feature type="compositionally biased region" description="Basic and acidic residues" evidence="2">
    <location>
        <begin position="103"/>
        <end position="114"/>
    </location>
</feature>
<dbReference type="Proteomes" id="UP000465609">
    <property type="component" value="Chromosome"/>
</dbReference>
<keyword evidence="4" id="KW-1185">Reference proteome</keyword>
<dbReference type="RefSeq" id="WP_138230808.1">
    <property type="nucleotide sequence ID" value="NZ_AP022577.1"/>
</dbReference>
<feature type="coiled-coil region" evidence="1">
    <location>
        <begin position="48"/>
        <end position="75"/>
    </location>
</feature>
<reference evidence="3 4" key="1">
    <citation type="journal article" date="2019" name="Emerg. Microbes Infect.">
        <title>Comprehensive subspecies identification of 175 nontuberculous mycobacteria species based on 7547 genomic profiles.</title>
        <authorList>
            <person name="Matsumoto Y."/>
            <person name="Kinjo T."/>
            <person name="Motooka D."/>
            <person name="Nabeya D."/>
            <person name="Jung N."/>
            <person name="Uechi K."/>
            <person name="Horii T."/>
            <person name="Iida T."/>
            <person name="Fujita J."/>
            <person name="Nakamura S."/>
        </authorList>
    </citation>
    <scope>NUCLEOTIDE SEQUENCE [LARGE SCALE GENOMIC DNA]</scope>
    <source>
        <strain evidence="3 4">JCM 15296</strain>
    </source>
</reference>
<feature type="region of interest" description="Disordered" evidence="2">
    <location>
        <begin position="83"/>
        <end position="114"/>
    </location>
</feature>
<sequence>MPQWRDFLERFRPAGTPGAAAQGGVPADRAADTATELEPVFLMLEDVQAEAARTLQRANERAADIRKDAGRYAAEKITEAQAHAETARAEAAAQSRALTTAAETREGAERDRELEELTARVEARMPDYIDRVVAAAAALLEEFCEPLGKPRDAPSCR</sequence>
<feature type="compositionally biased region" description="Low complexity" evidence="2">
    <location>
        <begin position="83"/>
        <end position="102"/>
    </location>
</feature>
<gene>
    <name evidence="3" type="ORF">MAUB_05210</name>
</gene>
<name>A0ABN5YM20_9MYCO</name>
<dbReference type="EMBL" id="AP022577">
    <property type="protein sequence ID" value="BBX82648.1"/>
    <property type="molecule type" value="Genomic_DNA"/>
</dbReference>
<evidence type="ECO:0000313" key="3">
    <source>
        <dbReference type="EMBL" id="BBX82648.1"/>
    </source>
</evidence>
<protein>
    <submittedName>
        <fullName evidence="3">Uncharacterized protein</fullName>
    </submittedName>
</protein>
<evidence type="ECO:0000256" key="2">
    <source>
        <dbReference type="SAM" id="MobiDB-lite"/>
    </source>
</evidence>
<organism evidence="3 4">
    <name type="scientific">Mycolicibacterium aubagnense</name>
    <dbReference type="NCBI Taxonomy" id="319707"/>
    <lineage>
        <taxon>Bacteria</taxon>
        <taxon>Bacillati</taxon>
        <taxon>Actinomycetota</taxon>
        <taxon>Actinomycetes</taxon>
        <taxon>Mycobacteriales</taxon>
        <taxon>Mycobacteriaceae</taxon>
        <taxon>Mycolicibacterium</taxon>
    </lineage>
</organism>
<evidence type="ECO:0000313" key="4">
    <source>
        <dbReference type="Proteomes" id="UP000465609"/>
    </source>
</evidence>